<protein>
    <submittedName>
        <fullName evidence="1">Uncharacterized protein</fullName>
    </submittedName>
</protein>
<accession>X1RBV1</accession>
<dbReference type="AlphaFoldDB" id="X1RBV1"/>
<dbReference type="SUPFAM" id="SSF49344">
    <property type="entry name" value="CBD9-like"/>
    <property type="match status" value="1"/>
</dbReference>
<comment type="caution">
    <text evidence="1">The sequence shown here is derived from an EMBL/GenBank/DDBJ whole genome shotgun (WGS) entry which is preliminary data.</text>
</comment>
<organism evidence="1">
    <name type="scientific">marine sediment metagenome</name>
    <dbReference type="NCBI Taxonomy" id="412755"/>
    <lineage>
        <taxon>unclassified sequences</taxon>
        <taxon>metagenomes</taxon>
        <taxon>ecological metagenomes</taxon>
    </lineage>
</organism>
<reference evidence="1" key="1">
    <citation type="journal article" date="2014" name="Front. Microbiol.">
        <title>High frequency of phylogenetically diverse reductive dehalogenase-homologous genes in deep subseafloor sedimentary metagenomes.</title>
        <authorList>
            <person name="Kawai M."/>
            <person name="Futagami T."/>
            <person name="Toyoda A."/>
            <person name="Takaki Y."/>
            <person name="Nishi S."/>
            <person name="Hori S."/>
            <person name="Arai W."/>
            <person name="Tsubouchi T."/>
            <person name="Morono Y."/>
            <person name="Uchiyama I."/>
            <person name="Ito T."/>
            <person name="Fujiyama A."/>
            <person name="Inagaki F."/>
            <person name="Takami H."/>
        </authorList>
    </citation>
    <scope>NUCLEOTIDE SEQUENCE</scope>
    <source>
        <strain evidence="1">Expedition CK06-06</strain>
    </source>
</reference>
<name>X1RBV1_9ZZZZ</name>
<feature type="non-terminal residue" evidence="1">
    <location>
        <position position="1"/>
    </location>
</feature>
<evidence type="ECO:0000313" key="1">
    <source>
        <dbReference type="EMBL" id="GAI53069.1"/>
    </source>
</evidence>
<proteinExistence type="predicted"/>
<gene>
    <name evidence="1" type="ORF">S06H3_64415</name>
</gene>
<dbReference type="EMBL" id="BARV01043020">
    <property type="protein sequence ID" value="GAI53069.1"/>
    <property type="molecule type" value="Genomic_DNA"/>
</dbReference>
<sequence>SSKTTAYYFQTKASGSYSDGIIMDDGRTSDESWDGVWYQASKVYEDKFEIEMQIPFHMENTGQNYKPNLHYTTVLQ</sequence>